<evidence type="ECO:0000259" key="6">
    <source>
        <dbReference type="PROSITE" id="PS50893"/>
    </source>
</evidence>
<dbReference type="SMART" id="SM00382">
    <property type="entry name" value="AAA"/>
    <property type="match status" value="1"/>
</dbReference>
<dbReference type="InterPro" id="IPR003439">
    <property type="entry name" value="ABC_transporter-like_ATP-bd"/>
</dbReference>
<feature type="domain" description="ABC transporter" evidence="6">
    <location>
        <begin position="31"/>
        <end position="272"/>
    </location>
</feature>
<evidence type="ECO:0000256" key="1">
    <source>
        <dbReference type="ARBA" id="ARBA00022448"/>
    </source>
</evidence>
<dbReference type="Pfam" id="PF00005">
    <property type="entry name" value="ABC_tran"/>
    <property type="match status" value="1"/>
</dbReference>
<evidence type="ECO:0000256" key="5">
    <source>
        <dbReference type="SAM" id="MobiDB-lite"/>
    </source>
</evidence>
<evidence type="ECO:0000256" key="3">
    <source>
        <dbReference type="ARBA" id="ARBA00022741"/>
    </source>
</evidence>
<dbReference type="GO" id="GO:0016887">
    <property type="term" value="F:ATP hydrolysis activity"/>
    <property type="evidence" value="ECO:0007669"/>
    <property type="project" value="InterPro"/>
</dbReference>
<reference evidence="7" key="1">
    <citation type="submission" date="2020-12" db="EMBL/GenBank/DDBJ databases">
        <title>Ramlibacter sp. nov., isolated from a freshwater alga, Cryptomonas.</title>
        <authorList>
            <person name="Kim H.M."/>
            <person name="Jeon C.O."/>
        </authorList>
    </citation>
    <scope>NUCLEOTIDE SEQUENCE</scope>
    <source>
        <strain evidence="7">CrO1</strain>
    </source>
</reference>
<dbReference type="PANTHER" id="PTHR45772">
    <property type="entry name" value="CONSERVED COMPONENT OF ABC TRANSPORTER FOR NATURAL AMINO ACIDS-RELATED"/>
    <property type="match status" value="1"/>
</dbReference>
<evidence type="ECO:0000256" key="2">
    <source>
        <dbReference type="ARBA" id="ARBA00022475"/>
    </source>
</evidence>
<dbReference type="InterPro" id="IPR032823">
    <property type="entry name" value="BCA_ABC_TP_C"/>
</dbReference>
<dbReference type="EMBL" id="JAEDAO010000001">
    <property type="protein sequence ID" value="MBK0393368.1"/>
    <property type="molecule type" value="Genomic_DNA"/>
</dbReference>
<dbReference type="PROSITE" id="PS50893">
    <property type="entry name" value="ABC_TRANSPORTER_2"/>
    <property type="match status" value="1"/>
</dbReference>
<keyword evidence="2" id="KW-1003">Cell membrane</keyword>
<sequence length="282" mass="30491">MTAPTSVSAARPPEGARAPSGGSVGANGFALELRDLRKSFGKTEIIRGANLAVRPGERVAVIGPNGAGKSTLFNLVSGRFEPTSGEVLLHGQRINGKKPFEINRLGLSRSFQITNIFPKLSVFENLRCGVLWSLGYRYTFLKFLADLDDANDRAEELLHMIRLDRKRDVLAMNLTYAEQRALEIGITIAGGAGVILLDEPTAGMSKSETKRFIDLIKEVTVGKTLLTVEHDMGVVFGLADKIAVVVYGEVIAFDTPEKVRANAKVQEAYLGSHVADAQVGTH</sequence>
<protein>
    <submittedName>
        <fullName evidence="7">ABC transporter ATP-binding protein</fullName>
    </submittedName>
</protein>
<dbReference type="InterPro" id="IPR051120">
    <property type="entry name" value="ABC_AA/LPS_Transport"/>
</dbReference>
<keyword evidence="2" id="KW-0472">Membrane</keyword>
<keyword evidence="4 7" id="KW-0067">ATP-binding</keyword>
<dbReference type="InterPro" id="IPR027417">
    <property type="entry name" value="P-loop_NTPase"/>
</dbReference>
<dbReference type="InterPro" id="IPR003593">
    <property type="entry name" value="AAA+_ATPase"/>
</dbReference>
<feature type="region of interest" description="Disordered" evidence="5">
    <location>
        <begin position="1"/>
        <end position="22"/>
    </location>
</feature>
<evidence type="ECO:0000256" key="4">
    <source>
        <dbReference type="ARBA" id="ARBA00022840"/>
    </source>
</evidence>
<comment type="caution">
    <text evidence="7">The sequence shown here is derived from an EMBL/GenBank/DDBJ whole genome shotgun (WGS) entry which is preliminary data.</text>
</comment>
<evidence type="ECO:0000313" key="7">
    <source>
        <dbReference type="EMBL" id="MBK0393368.1"/>
    </source>
</evidence>
<dbReference type="RefSeq" id="WP_200788340.1">
    <property type="nucleotide sequence ID" value="NZ_JAEDAO010000001.1"/>
</dbReference>
<dbReference type="GO" id="GO:0005524">
    <property type="term" value="F:ATP binding"/>
    <property type="evidence" value="ECO:0007669"/>
    <property type="project" value="UniProtKB-KW"/>
</dbReference>
<dbReference type="Gene3D" id="3.40.50.300">
    <property type="entry name" value="P-loop containing nucleotide triphosphate hydrolases"/>
    <property type="match status" value="1"/>
</dbReference>
<keyword evidence="1" id="KW-0813">Transport</keyword>
<dbReference type="Pfam" id="PF12399">
    <property type="entry name" value="BCA_ABC_TP_C"/>
    <property type="match status" value="1"/>
</dbReference>
<dbReference type="CDD" id="cd03219">
    <property type="entry name" value="ABC_Mj1267_LivG_branched"/>
    <property type="match status" value="1"/>
</dbReference>
<organism evidence="7 8">
    <name type="scientific">Ramlibacter algicola</name>
    <dbReference type="NCBI Taxonomy" id="2795217"/>
    <lineage>
        <taxon>Bacteria</taxon>
        <taxon>Pseudomonadati</taxon>
        <taxon>Pseudomonadota</taxon>
        <taxon>Betaproteobacteria</taxon>
        <taxon>Burkholderiales</taxon>
        <taxon>Comamonadaceae</taxon>
        <taxon>Ramlibacter</taxon>
    </lineage>
</organism>
<gene>
    <name evidence="7" type="ORF">I8E28_12265</name>
</gene>
<dbReference type="SUPFAM" id="SSF52540">
    <property type="entry name" value="P-loop containing nucleoside triphosphate hydrolases"/>
    <property type="match status" value="1"/>
</dbReference>
<dbReference type="PANTHER" id="PTHR45772:SF3">
    <property type="entry name" value="ABC TRANSPORTER ATP-BINDING PROTEIN"/>
    <property type="match status" value="1"/>
</dbReference>
<dbReference type="GO" id="GO:0005886">
    <property type="term" value="C:plasma membrane"/>
    <property type="evidence" value="ECO:0007669"/>
    <property type="project" value="TreeGrafter"/>
</dbReference>
<proteinExistence type="predicted"/>
<keyword evidence="8" id="KW-1185">Reference proteome</keyword>
<evidence type="ECO:0000313" key="8">
    <source>
        <dbReference type="Proteomes" id="UP000617041"/>
    </source>
</evidence>
<name>A0A934US46_9BURK</name>
<dbReference type="AlphaFoldDB" id="A0A934US46"/>
<keyword evidence="3" id="KW-0547">Nucleotide-binding</keyword>
<dbReference type="Proteomes" id="UP000617041">
    <property type="component" value="Unassembled WGS sequence"/>
</dbReference>
<accession>A0A934US46</accession>